<dbReference type="GO" id="GO:0006508">
    <property type="term" value="P:proteolysis"/>
    <property type="evidence" value="ECO:0007669"/>
    <property type="project" value="InterPro"/>
</dbReference>
<dbReference type="AlphaFoldDB" id="A0A3B0SJM1"/>
<dbReference type="SUPFAM" id="SSF52743">
    <property type="entry name" value="Subtilisin-like"/>
    <property type="match status" value="1"/>
</dbReference>
<evidence type="ECO:0000259" key="1">
    <source>
        <dbReference type="Pfam" id="PF00082"/>
    </source>
</evidence>
<feature type="domain" description="Peptidase S8/S53" evidence="1">
    <location>
        <begin position="32"/>
        <end position="201"/>
    </location>
</feature>
<organism evidence="2">
    <name type="scientific">hydrothermal vent metagenome</name>
    <dbReference type="NCBI Taxonomy" id="652676"/>
    <lineage>
        <taxon>unclassified sequences</taxon>
        <taxon>metagenomes</taxon>
        <taxon>ecological metagenomes</taxon>
    </lineage>
</organism>
<reference evidence="2" key="1">
    <citation type="submission" date="2018-06" db="EMBL/GenBank/DDBJ databases">
        <authorList>
            <person name="Zhirakovskaya E."/>
        </authorList>
    </citation>
    <scope>NUCLEOTIDE SEQUENCE</scope>
</reference>
<proteinExistence type="predicted"/>
<dbReference type="Pfam" id="PF00082">
    <property type="entry name" value="Peptidase_S8"/>
    <property type="match status" value="1"/>
</dbReference>
<accession>A0A3B0SJM1</accession>
<dbReference type="InterPro" id="IPR036852">
    <property type="entry name" value="Peptidase_S8/S53_dom_sf"/>
</dbReference>
<gene>
    <name evidence="2" type="ORF">MNBD_ALPHA02-1541</name>
</gene>
<dbReference type="PROSITE" id="PS51892">
    <property type="entry name" value="SUBTILASE"/>
    <property type="match status" value="1"/>
</dbReference>
<dbReference type="EMBL" id="UOED01000096">
    <property type="protein sequence ID" value="VAV95115.1"/>
    <property type="molecule type" value="Genomic_DNA"/>
</dbReference>
<sequence length="213" mass="22028">MTVRLGLVDSGLPAEQAVARSFTGGAVSVDHLGHGTAISQVICHHAPTIALYNAQVFDGRGVTTARAVAEAIDWLVAEKVDLINLSLGLAQDRAILAAACGRAVDAGTIVIAASPARGAATYPASYPGVIRATGDARCAVDEISFLDSAQADFGGCPRGMDRDTGLQIGGASFGTAHISGQLAAYLLAGGDKNSVRDWLVSRAKYIHNERRTK</sequence>
<dbReference type="GO" id="GO:0004252">
    <property type="term" value="F:serine-type endopeptidase activity"/>
    <property type="evidence" value="ECO:0007669"/>
    <property type="project" value="InterPro"/>
</dbReference>
<name>A0A3B0SJM1_9ZZZZ</name>
<evidence type="ECO:0000313" key="2">
    <source>
        <dbReference type="EMBL" id="VAV95115.1"/>
    </source>
</evidence>
<protein>
    <recommendedName>
        <fullName evidence="1">Peptidase S8/S53 domain-containing protein</fullName>
    </recommendedName>
</protein>
<dbReference type="InterPro" id="IPR000209">
    <property type="entry name" value="Peptidase_S8/S53_dom"/>
</dbReference>
<dbReference type="Gene3D" id="3.40.50.200">
    <property type="entry name" value="Peptidase S8/S53 domain"/>
    <property type="match status" value="1"/>
</dbReference>